<dbReference type="EMBL" id="CP024788">
    <property type="protein sequence ID" value="AUB43123.1"/>
    <property type="molecule type" value="Genomic_DNA"/>
</dbReference>
<gene>
    <name evidence="1" type="ORF">COO91_09281</name>
</gene>
<sequence length="37" mass="4283">MPRRRELAIEAIMERVGDSATNPDSDYTVRLTRALFM</sequence>
<evidence type="ECO:0000313" key="2">
    <source>
        <dbReference type="Proteomes" id="UP000232003"/>
    </source>
</evidence>
<dbReference type="AlphaFoldDB" id="A0A2K8T6B5"/>
<proteinExistence type="predicted"/>
<evidence type="ECO:0000313" key="1">
    <source>
        <dbReference type="EMBL" id="AUB43123.1"/>
    </source>
</evidence>
<organism evidence="1 2">
    <name type="scientific">Nostoc flagelliforme CCNUN1</name>
    <dbReference type="NCBI Taxonomy" id="2038116"/>
    <lineage>
        <taxon>Bacteria</taxon>
        <taxon>Bacillati</taxon>
        <taxon>Cyanobacteriota</taxon>
        <taxon>Cyanophyceae</taxon>
        <taxon>Nostocales</taxon>
        <taxon>Nostocaceae</taxon>
        <taxon>Nostoc</taxon>
    </lineage>
</organism>
<dbReference type="Proteomes" id="UP000232003">
    <property type="component" value="Plasmid pNFSY03"/>
</dbReference>
<keyword evidence="2" id="KW-1185">Reference proteome</keyword>
<geneLocation type="plasmid" evidence="2">
    <name>pnfsy03</name>
</geneLocation>
<accession>A0A2K8T6B5</accession>
<keyword evidence="1" id="KW-0614">Plasmid</keyword>
<protein>
    <submittedName>
        <fullName evidence="1">Uncharacterized protein</fullName>
    </submittedName>
</protein>
<dbReference type="KEGG" id="nfl:COO91_09281"/>
<name>A0A2K8T6B5_9NOSO</name>
<reference evidence="1 2" key="1">
    <citation type="submission" date="2017-11" db="EMBL/GenBank/DDBJ databases">
        <title>Complete genome of a free-living desiccation-tolerant cyanobacterium and its photosynthetic adaptation to extreme terrestrial habitat.</title>
        <authorList>
            <person name="Shang J."/>
        </authorList>
    </citation>
    <scope>NUCLEOTIDE SEQUENCE [LARGE SCALE GENOMIC DNA]</scope>
    <source>
        <strain evidence="1 2">CCNUN1</strain>
        <plasmid evidence="2">pnfsy03</plasmid>
    </source>
</reference>